<gene>
    <name evidence="2" type="ORF">FE697_004410</name>
</gene>
<accession>A0A5Q6S401</accession>
<feature type="domain" description="VOC" evidence="1">
    <location>
        <begin position="11"/>
        <end position="123"/>
    </location>
</feature>
<dbReference type="PANTHER" id="PTHR33993:SF1">
    <property type="entry name" value="GLYOXALASE FAMILY PROTEIN"/>
    <property type="match status" value="1"/>
</dbReference>
<evidence type="ECO:0000259" key="1">
    <source>
        <dbReference type="PROSITE" id="PS51819"/>
    </source>
</evidence>
<dbReference type="AlphaFoldDB" id="A0A5Q6S401"/>
<dbReference type="Proteomes" id="UP000307768">
    <property type="component" value="Unassembled WGS sequence"/>
</dbReference>
<dbReference type="RefSeq" id="WP_149768299.1">
    <property type="nucleotide sequence ID" value="NZ_VDFQ02000001.1"/>
</dbReference>
<dbReference type="InterPro" id="IPR029068">
    <property type="entry name" value="Glyas_Bleomycin-R_OHBP_Dase"/>
</dbReference>
<name>A0A5Q6S401_9ACTN</name>
<dbReference type="SUPFAM" id="SSF54593">
    <property type="entry name" value="Glyoxalase/Bleomycin resistance protein/Dihydroxybiphenyl dioxygenase"/>
    <property type="match status" value="1"/>
</dbReference>
<dbReference type="EMBL" id="VDFQ02000001">
    <property type="protein sequence ID" value="KAA1425125.1"/>
    <property type="molecule type" value="Genomic_DNA"/>
</dbReference>
<dbReference type="InterPro" id="IPR004360">
    <property type="entry name" value="Glyas_Fos-R_dOase_dom"/>
</dbReference>
<organism evidence="2 3">
    <name type="scientific">Mumia zhuanghuii</name>
    <dbReference type="NCBI Taxonomy" id="2585211"/>
    <lineage>
        <taxon>Bacteria</taxon>
        <taxon>Bacillati</taxon>
        <taxon>Actinomycetota</taxon>
        <taxon>Actinomycetes</taxon>
        <taxon>Propionibacteriales</taxon>
        <taxon>Nocardioidaceae</taxon>
        <taxon>Mumia</taxon>
    </lineage>
</organism>
<dbReference type="PROSITE" id="PS51819">
    <property type="entry name" value="VOC"/>
    <property type="match status" value="1"/>
</dbReference>
<dbReference type="InterPro" id="IPR052164">
    <property type="entry name" value="Anthracycline_SecMetBiosynth"/>
</dbReference>
<evidence type="ECO:0000313" key="3">
    <source>
        <dbReference type="Proteomes" id="UP000307768"/>
    </source>
</evidence>
<sequence>MPAHQHLVPRSVDYIEIAVTDLPAASAFYRDAFGWEIVPYGDEYAGFRTPAESGSDEAGGLRLAAEVTRGSTLVLLYADDLEGCATAVVAAGGRVTEGPYAFPGGRRFHFLDPSGNELGAWSQA</sequence>
<evidence type="ECO:0000313" key="2">
    <source>
        <dbReference type="EMBL" id="KAA1425125.1"/>
    </source>
</evidence>
<proteinExistence type="predicted"/>
<protein>
    <submittedName>
        <fullName evidence="2">VOC family protein</fullName>
    </submittedName>
</protein>
<dbReference type="Gene3D" id="3.10.180.10">
    <property type="entry name" value="2,3-Dihydroxybiphenyl 1,2-Dioxygenase, domain 1"/>
    <property type="match status" value="1"/>
</dbReference>
<dbReference type="OrthoDB" id="9793039at2"/>
<dbReference type="CDD" id="cd07247">
    <property type="entry name" value="SgaA_N_like"/>
    <property type="match status" value="1"/>
</dbReference>
<reference evidence="2 3" key="1">
    <citation type="submission" date="2019-09" db="EMBL/GenBank/DDBJ databases">
        <title>Mumia zhuanghuii sp. nov. isolated from the intestinal contents of plateau pika (Ochotona curzoniae) in the Qinghai-Tibet plateau of China.</title>
        <authorList>
            <person name="Tian Z."/>
        </authorList>
    </citation>
    <scope>NUCLEOTIDE SEQUENCE [LARGE SCALE GENOMIC DNA]</scope>
    <source>
        <strain evidence="3">350</strain>
    </source>
</reference>
<dbReference type="PANTHER" id="PTHR33993">
    <property type="entry name" value="GLYOXALASE-RELATED"/>
    <property type="match status" value="1"/>
</dbReference>
<comment type="caution">
    <text evidence="2">The sequence shown here is derived from an EMBL/GenBank/DDBJ whole genome shotgun (WGS) entry which is preliminary data.</text>
</comment>
<dbReference type="InterPro" id="IPR037523">
    <property type="entry name" value="VOC_core"/>
</dbReference>
<dbReference type="Pfam" id="PF00903">
    <property type="entry name" value="Glyoxalase"/>
    <property type="match status" value="1"/>
</dbReference>